<dbReference type="InterPro" id="IPR036397">
    <property type="entry name" value="RNaseH_sf"/>
</dbReference>
<dbReference type="SUPFAM" id="SSF53098">
    <property type="entry name" value="Ribonuclease H-like"/>
    <property type="match status" value="1"/>
</dbReference>
<keyword evidence="5" id="KW-1185">Reference proteome</keyword>
<dbReference type="CDD" id="cd09280">
    <property type="entry name" value="RNase_HI_eukaryote_like"/>
    <property type="match status" value="1"/>
</dbReference>
<feature type="domain" description="RNase H type-1" evidence="3">
    <location>
        <begin position="1119"/>
        <end position="1262"/>
    </location>
</feature>
<dbReference type="InterPro" id="IPR043502">
    <property type="entry name" value="DNA/RNA_pol_sf"/>
</dbReference>
<sequence>MKIHISVDPVNPTGRAGIAIVLNKEITNAAGARITEIIPGRAIHIQTNWHRAEQISVLSVYAPNLTGGDENAKFWREIHDYLVAHPRLKVDMMTGDFNMVEDMIDRLPARSDSPETIEELASLKSLLGLVDGWRTTFPTAKEFSFLQDATKSQSRIDRIYVSPSVLQTAREWKMEPSGIPGADHKLVSVQVAHLNAPWIGKGRWSIPHHVLNDKMYKAKAKEIGIKALREVEELMDERSESKNPQTIFKAFKSELLDFARLRDKTIVPRIERQLRDLQTALHRVNNDPLLETDELQIASAEIETKMRALEQKRHLDKRKQSMIRNRLEGETICKYWTTSNKVAKPRDMIFALKTNRREDADGRPTYESHSQKMAEMGRNYHDDLQNAGPQHTEERREEAIASTIENIDKAATRDQSAKLASDVTKDEVAEALRCAKNNTAAGIDGATNEMWKDLHRRHVDEHARGVDCTFDVTKLLTLVFNDIKTFGLVPLSDFAEGWMCPLYKKNDKTEIENYRPITCLNTDYKLFTKCLATRLAEAAPSLIHPSQAGFIPGRQISDQTKLVRLMLQYAEDTDQNGMIIALDQEKAYDKIKHDYLWRTLEKFNIPEEFIRPVRSLYETAETRIMINGNLSSPWKITRGVRQGDPLSCLLFDLAIEPLAASIRASTLEGFVIPGSEERLITNLFADDTTVFMSQNDNLQDLNEILDTWCVASGAKFNAGKTEIIPIGSKTYRENLLHSRKSNVNAAEIPANVHIAQEGEAVRILGAWFGNGIDAEGPWSLIKDKIAASLANWEKSNPSIEGRRLIVTMVVGGMTQYLTQVQGMPKRVEDEIAKIIRTFTWNDKRSPVSEETLFRSTEEGGRSLLDIKSRNEAIEVMWLKRYLDLSNNRPLWALVADALFAIHTPRTETNVDIRVRQNTYLQSWKTSCTERAGVCPDLRRMSKVAKKYGLRTEGIAFPKEIVRQRPIWYHSDADRKIRRMNHGVISECLKSKHIIRTVGDTETLANLLDIPEHQDHNECPCPGCADIKTRTRCEHPNECAEKANNLLNTLPPKWDPRRAPDTPPVVQEENMVPLPQAEEEEWLTFKNNFANDGSLADIFRIFTSGTTEGALPVTLSQTDEGPILKVATDGSCFNNGSDDAYAGAGVFYDPEDERNIKIKVPKKFTQSNQTAELLALKEAAEKAPANGRLHLELDSKYAIQNVTKNLKKNEDEGYINTSNEELTRLTVARLRARTTISRLKWVKGHSGHERNEGADRLADEASNLPEDIVPDCTIDPTLMVSGLRLSCITQSLAYKAVRAIKVKKNPNSRTRTKENIEKIKDAIEDAYDRRPTSQSIWKSFRRKDLSRQQRYFLWMATHDAYMIGSHWQRDNFNDEQQERAMCTHDGTLESMDHILTKCECIGQAEIWREAESLWEVKRRDTWRQPTIGLILGAMLAEHKDGNGKLITGCTRLFRIIMIESAYLIWKLRCERTIQNENNPHSKAEVIARWRKSINDRLDLDRRMTDKKLKSKALDKSLVQETWKGVLQNEQRLPENWVDKPGVLVGIRLIVHREGVG</sequence>
<dbReference type="InterPro" id="IPR012337">
    <property type="entry name" value="RNaseH-like_sf"/>
</dbReference>
<evidence type="ECO:0000313" key="5">
    <source>
        <dbReference type="Proteomes" id="UP000565441"/>
    </source>
</evidence>
<evidence type="ECO:0000259" key="3">
    <source>
        <dbReference type="PROSITE" id="PS50879"/>
    </source>
</evidence>
<dbReference type="Pfam" id="PF00075">
    <property type="entry name" value="RNase_H"/>
    <property type="match status" value="1"/>
</dbReference>
<dbReference type="Gene3D" id="3.60.10.10">
    <property type="entry name" value="Endonuclease/exonuclease/phosphatase"/>
    <property type="match status" value="1"/>
</dbReference>
<dbReference type="Gene3D" id="3.30.420.10">
    <property type="entry name" value="Ribonuclease H-like superfamily/Ribonuclease H"/>
    <property type="match status" value="1"/>
</dbReference>
<dbReference type="OrthoDB" id="3047174at2759"/>
<protein>
    <recommendedName>
        <fullName evidence="6">Reverse transcriptase</fullName>
    </recommendedName>
</protein>
<evidence type="ECO:0000313" key="4">
    <source>
        <dbReference type="EMBL" id="KAF5373439.1"/>
    </source>
</evidence>
<dbReference type="PANTHER" id="PTHR19446">
    <property type="entry name" value="REVERSE TRANSCRIPTASES"/>
    <property type="match status" value="1"/>
</dbReference>
<dbReference type="Proteomes" id="UP000565441">
    <property type="component" value="Unassembled WGS sequence"/>
</dbReference>
<evidence type="ECO:0008006" key="6">
    <source>
        <dbReference type="Google" id="ProtNLM"/>
    </source>
</evidence>
<evidence type="ECO:0000256" key="1">
    <source>
        <dbReference type="SAM" id="Coils"/>
    </source>
</evidence>
<dbReference type="GO" id="GO:0003676">
    <property type="term" value="F:nucleic acid binding"/>
    <property type="evidence" value="ECO:0007669"/>
    <property type="project" value="InterPro"/>
</dbReference>
<dbReference type="EMBL" id="JAACJP010000039">
    <property type="protein sequence ID" value="KAF5373439.1"/>
    <property type="molecule type" value="Genomic_DNA"/>
</dbReference>
<dbReference type="PROSITE" id="PS50879">
    <property type="entry name" value="RNASE_H_1"/>
    <property type="match status" value="1"/>
</dbReference>
<comment type="caution">
    <text evidence="4">The sequence shown here is derived from an EMBL/GenBank/DDBJ whole genome shotgun (WGS) entry which is preliminary data.</text>
</comment>
<feature type="domain" description="Reverse transcriptase" evidence="2">
    <location>
        <begin position="483"/>
        <end position="772"/>
    </location>
</feature>
<dbReference type="CDD" id="cd01650">
    <property type="entry name" value="RT_nLTR_like"/>
    <property type="match status" value="1"/>
</dbReference>
<dbReference type="InterPro" id="IPR000477">
    <property type="entry name" value="RT_dom"/>
</dbReference>
<dbReference type="InterPro" id="IPR002156">
    <property type="entry name" value="RNaseH_domain"/>
</dbReference>
<name>A0A8H5GYQ7_9AGAR</name>
<organism evidence="4 5">
    <name type="scientific">Tricholomella constricta</name>
    <dbReference type="NCBI Taxonomy" id="117010"/>
    <lineage>
        <taxon>Eukaryota</taxon>
        <taxon>Fungi</taxon>
        <taxon>Dikarya</taxon>
        <taxon>Basidiomycota</taxon>
        <taxon>Agaricomycotina</taxon>
        <taxon>Agaricomycetes</taxon>
        <taxon>Agaricomycetidae</taxon>
        <taxon>Agaricales</taxon>
        <taxon>Tricholomatineae</taxon>
        <taxon>Lyophyllaceae</taxon>
        <taxon>Tricholomella</taxon>
    </lineage>
</organism>
<feature type="coiled-coil region" evidence="1">
    <location>
        <begin position="267"/>
        <end position="312"/>
    </location>
</feature>
<dbReference type="SUPFAM" id="SSF56672">
    <property type="entry name" value="DNA/RNA polymerases"/>
    <property type="match status" value="1"/>
</dbReference>
<gene>
    <name evidence="4" type="ORF">D9615_009490</name>
</gene>
<reference evidence="4 5" key="1">
    <citation type="journal article" date="2020" name="ISME J.">
        <title>Uncovering the hidden diversity of litter-decomposition mechanisms in mushroom-forming fungi.</title>
        <authorList>
            <person name="Floudas D."/>
            <person name="Bentzer J."/>
            <person name="Ahren D."/>
            <person name="Johansson T."/>
            <person name="Persson P."/>
            <person name="Tunlid A."/>
        </authorList>
    </citation>
    <scope>NUCLEOTIDE SEQUENCE [LARGE SCALE GENOMIC DNA]</scope>
    <source>
        <strain evidence="4 5">CBS 661.87</strain>
    </source>
</reference>
<accession>A0A8H5GYQ7</accession>
<keyword evidence="1" id="KW-0175">Coiled coil</keyword>
<dbReference type="PROSITE" id="PS50878">
    <property type="entry name" value="RT_POL"/>
    <property type="match status" value="1"/>
</dbReference>
<dbReference type="InterPro" id="IPR036691">
    <property type="entry name" value="Endo/exonu/phosph_ase_sf"/>
</dbReference>
<dbReference type="Pfam" id="PF00078">
    <property type="entry name" value="RVT_1"/>
    <property type="match status" value="1"/>
</dbReference>
<evidence type="ECO:0000259" key="2">
    <source>
        <dbReference type="PROSITE" id="PS50878"/>
    </source>
</evidence>
<proteinExistence type="predicted"/>
<dbReference type="SUPFAM" id="SSF56219">
    <property type="entry name" value="DNase I-like"/>
    <property type="match status" value="1"/>
</dbReference>
<dbReference type="GO" id="GO:0004523">
    <property type="term" value="F:RNA-DNA hybrid ribonuclease activity"/>
    <property type="evidence" value="ECO:0007669"/>
    <property type="project" value="InterPro"/>
</dbReference>